<accession>A0A8J2S605</accession>
<dbReference type="OrthoDB" id="10266961at2759"/>
<dbReference type="EMBL" id="CAKKNE010000001">
    <property type="protein sequence ID" value="CAH0364385.1"/>
    <property type="molecule type" value="Genomic_DNA"/>
</dbReference>
<dbReference type="AlphaFoldDB" id="A0A8J2S605"/>
<name>A0A8J2S605_9STRA</name>
<comment type="caution">
    <text evidence="1">The sequence shown here is derived from an EMBL/GenBank/DDBJ whole genome shotgun (WGS) entry which is preliminary data.</text>
</comment>
<organism evidence="1 2">
    <name type="scientific">Pelagomonas calceolata</name>
    <dbReference type="NCBI Taxonomy" id="35677"/>
    <lineage>
        <taxon>Eukaryota</taxon>
        <taxon>Sar</taxon>
        <taxon>Stramenopiles</taxon>
        <taxon>Ochrophyta</taxon>
        <taxon>Pelagophyceae</taxon>
        <taxon>Pelagomonadales</taxon>
        <taxon>Pelagomonadaceae</taxon>
        <taxon>Pelagomonas</taxon>
    </lineage>
</organism>
<keyword evidence="2" id="KW-1185">Reference proteome</keyword>
<dbReference type="Gene3D" id="3.40.50.1000">
    <property type="entry name" value="HAD superfamily/HAD-like"/>
    <property type="match status" value="1"/>
</dbReference>
<evidence type="ECO:0000313" key="1">
    <source>
        <dbReference type="EMBL" id="CAH0364385.1"/>
    </source>
</evidence>
<dbReference type="InterPro" id="IPR023214">
    <property type="entry name" value="HAD_sf"/>
</dbReference>
<evidence type="ECO:0000313" key="2">
    <source>
        <dbReference type="Proteomes" id="UP000789595"/>
    </source>
</evidence>
<proteinExistence type="predicted"/>
<protein>
    <submittedName>
        <fullName evidence="1">Uncharacterized protein</fullName>
    </submittedName>
</protein>
<dbReference type="InterPro" id="IPR036412">
    <property type="entry name" value="HAD-like_sf"/>
</dbReference>
<dbReference type="Proteomes" id="UP000789595">
    <property type="component" value="Unassembled WGS sequence"/>
</dbReference>
<reference evidence="1" key="1">
    <citation type="submission" date="2021-11" db="EMBL/GenBank/DDBJ databases">
        <authorList>
            <consortium name="Genoscope - CEA"/>
            <person name="William W."/>
        </authorList>
    </citation>
    <scope>NUCLEOTIDE SEQUENCE</scope>
</reference>
<sequence>MPRGLAIFDFDCTLTKFHVWGRFRKAPLPEVLIDADTFVDLPAFKAFVQKARSNDLEVAIATFGRRDVVNKALEFALGERHDITISTPADHVDPRYDFPNPMEDEPPRCAEGSDILGDKNAQIAALCERFGVSVEDASLADDDPNNVQKAVDSGIGYVEHAVRGADAACLERILRHFGAA</sequence>
<gene>
    <name evidence="1" type="ORF">PECAL_1P07440</name>
</gene>
<dbReference type="SUPFAM" id="SSF56784">
    <property type="entry name" value="HAD-like"/>
    <property type="match status" value="1"/>
</dbReference>